<dbReference type="RefSeq" id="WP_190548563.1">
    <property type="nucleotide sequence ID" value="NZ_CAWPNO010000050.1"/>
</dbReference>
<dbReference type="Pfam" id="PF03374">
    <property type="entry name" value="ANT"/>
    <property type="match status" value="1"/>
</dbReference>
<sequence length="273" mass="29882">MSNLIISTQNGIQYFTINATGESGMSQSGLARACGVSQQAINKLILGLTTKSPSEILEPFTGKNLEDLTLTTNSEYHNVAILKDTVCAAVLTHYAQQGKVEAAISLGAFAAVGIRVYIQQINGWKSPSESNQPKLPQDYLSALKALVAAEEEKQALALKAAEQEQTIKVLEPKAEVYDQVIANNTFHDMAEVAKIINIKNMGRNNLFSFLRNEGILRGNNTPYQNYVNQGYFKVVIKPNRMNVNNTVTLVSPKGIEFIIGLLEYAGYKLPQVA</sequence>
<dbReference type="Pfam" id="PF01381">
    <property type="entry name" value="HTH_3"/>
    <property type="match status" value="1"/>
</dbReference>
<feature type="domain" description="HTH cro/C1-type" evidence="1">
    <location>
        <begin position="22"/>
        <end position="56"/>
    </location>
</feature>
<feature type="domain" description="Antirepressor protein C-terminal" evidence="2">
    <location>
        <begin position="164"/>
        <end position="263"/>
    </location>
</feature>
<keyword evidence="4" id="KW-1185">Reference proteome</keyword>
<protein>
    <submittedName>
        <fullName evidence="3">Phage antirepressor KilAC domain-containing protein</fullName>
    </submittedName>
</protein>
<evidence type="ECO:0000259" key="1">
    <source>
        <dbReference type="Pfam" id="PF01381"/>
    </source>
</evidence>
<evidence type="ECO:0000313" key="3">
    <source>
        <dbReference type="EMBL" id="MBD2196600.1"/>
    </source>
</evidence>
<organism evidence="3 4">
    <name type="scientific">Calothrix parietina FACHB-288</name>
    <dbReference type="NCBI Taxonomy" id="2692896"/>
    <lineage>
        <taxon>Bacteria</taxon>
        <taxon>Bacillati</taxon>
        <taxon>Cyanobacteriota</taxon>
        <taxon>Cyanophyceae</taxon>
        <taxon>Nostocales</taxon>
        <taxon>Calotrichaceae</taxon>
        <taxon>Calothrix</taxon>
    </lineage>
</organism>
<dbReference type="Gene3D" id="1.10.260.40">
    <property type="entry name" value="lambda repressor-like DNA-binding domains"/>
    <property type="match status" value="1"/>
</dbReference>
<reference evidence="3 4" key="1">
    <citation type="journal article" date="2020" name="ISME J.">
        <title>Comparative genomics reveals insights into cyanobacterial evolution and habitat adaptation.</title>
        <authorList>
            <person name="Chen M.Y."/>
            <person name="Teng W.K."/>
            <person name="Zhao L."/>
            <person name="Hu C.X."/>
            <person name="Zhou Y.K."/>
            <person name="Han B.P."/>
            <person name="Song L.R."/>
            <person name="Shu W.S."/>
        </authorList>
    </citation>
    <scope>NUCLEOTIDE SEQUENCE [LARGE SCALE GENOMIC DNA]</scope>
    <source>
        <strain evidence="3 4">FACHB-288</strain>
    </source>
</reference>
<dbReference type="InterPro" id="IPR001387">
    <property type="entry name" value="Cro/C1-type_HTH"/>
</dbReference>
<gene>
    <name evidence="3" type="ORF">H6G24_14005</name>
</gene>
<dbReference type="InterPro" id="IPR005039">
    <property type="entry name" value="Ant_C"/>
</dbReference>
<evidence type="ECO:0000259" key="2">
    <source>
        <dbReference type="Pfam" id="PF03374"/>
    </source>
</evidence>
<dbReference type="Proteomes" id="UP000658514">
    <property type="component" value="Unassembled WGS sequence"/>
</dbReference>
<proteinExistence type="predicted"/>
<accession>A0ABR8AAY8</accession>
<name>A0ABR8AAY8_9CYAN</name>
<evidence type="ECO:0000313" key="4">
    <source>
        <dbReference type="Proteomes" id="UP000658514"/>
    </source>
</evidence>
<dbReference type="InterPro" id="IPR010982">
    <property type="entry name" value="Lambda_DNA-bd_dom_sf"/>
</dbReference>
<comment type="caution">
    <text evidence="3">The sequence shown here is derived from an EMBL/GenBank/DDBJ whole genome shotgun (WGS) entry which is preliminary data.</text>
</comment>
<dbReference type="EMBL" id="JACJQH010000019">
    <property type="protein sequence ID" value="MBD2196600.1"/>
    <property type="molecule type" value="Genomic_DNA"/>
</dbReference>
<dbReference type="CDD" id="cd00093">
    <property type="entry name" value="HTH_XRE"/>
    <property type="match status" value="1"/>
</dbReference>